<evidence type="ECO:0000313" key="8">
    <source>
        <dbReference type="EMBL" id="PHJ16074.1"/>
    </source>
</evidence>
<feature type="transmembrane region" description="Helical" evidence="6">
    <location>
        <begin position="422"/>
        <end position="444"/>
    </location>
</feature>
<feature type="region of interest" description="Disordered" evidence="5">
    <location>
        <begin position="718"/>
        <end position="758"/>
    </location>
</feature>
<name>A0A2C6KI55_9APIC</name>
<dbReference type="GO" id="GO:0090374">
    <property type="term" value="P:oligopeptide export from mitochondrion"/>
    <property type="evidence" value="ECO:0007669"/>
    <property type="project" value="TreeGrafter"/>
</dbReference>
<dbReference type="GO" id="GO:0005743">
    <property type="term" value="C:mitochondrial inner membrane"/>
    <property type="evidence" value="ECO:0007669"/>
    <property type="project" value="TreeGrafter"/>
</dbReference>
<feature type="transmembrane region" description="Helical" evidence="6">
    <location>
        <begin position="269"/>
        <end position="290"/>
    </location>
</feature>
<feature type="compositionally biased region" description="Polar residues" evidence="5">
    <location>
        <begin position="351"/>
        <end position="361"/>
    </location>
</feature>
<feature type="region of interest" description="Disordered" evidence="5">
    <location>
        <begin position="325"/>
        <end position="402"/>
    </location>
</feature>
<accession>A0A2C6KI55</accession>
<sequence length="881" mass="95180">MMKVSFSSSPRRIGEVEVIVKGGRRRWSSWISPGRDERRRIRKESLASGGLPLVCLHEGKGARKGIASQAGTTMRSGVCTPVVTVHPPGVCTAQPHSGTLPSLGNLFSPCFFSTGRNVRGNLHVFLPGLPHTSCRESTLPSSPPPRPFKLRSQHLSRITLASSSPHFFSPLIPLGHSLTHRLSSSSLRSSLTSASLTCRSLSSSTSAPSPVSSSSSSSPPPPSPTLCSPPSPPSSSSSPSSSPPSSSSSSSSSSFRVLWVLTEGERVRLFLAFIALLLSSAAQLIIPFYLGKLIDRFSSSSPSSSPFASSSCSSEASSSLSSSNEFLSQSSSLSPPSDSSASSSPPESLHIQPSSLSSASTADFLPPPSPTTITTTPQRSLAEGERREDEEEDQDEKKEKKKRFFSQASQALLEASGSTVQASATACGALILLGVLTSYLRLFLLETSIERVANQLRRKYFARLLAEPTERFSKESSGILLNRLSTEITQSSRIFIDVSFGLKCLFSTTVGLGAASSLAPPSFLLSLLCPIAVSGFLFRLTARKSRRLQAEQSRALSHAVHHASEVLQNRRLVRALNAEMLENRNFERQLAAVYKVARRNAIAVGCRHGLVFACGGGFLLHIIQQAGILISAGTLSLGDISALAIYCLMTGSSLQGCVTAYSDVHRTLGIASNLLHSLSSSPLQSSLSLDKKDKKKESSIEVLKDKEEEIFSLKISGDTGNNGLASQPPAREERRGDLCKSSSSFSPRERNLPDHERIRDSLSSFSADENDGMEAHRDTAVLRSLGREKKGVFSKEKKDMINVSRSSFMEDTASGDSHSIPLEPRGRKDTTEEEREEEEEERRGVDVMLRDVWFSYPDQKTPWSLRGVTLHIPAASRWAIL</sequence>
<dbReference type="GO" id="GO:0005524">
    <property type="term" value="F:ATP binding"/>
    <property type="evidence" value="ECO:0007669"/>
    <property type="project" value="InterPro"/>
</dbReference>
<dbReference type="PANTHER" id="PTHR43394:SF1">
    <property type="entry name" value="ATP-BINDING CASSETTE SUB-FAMILY B MEMBER 10, MITOCHONDRIAL"/>
    <property type="match status" value="1"/>
</dbReference>
<protein>
    <submittedName>
        <fullName evidence="8">Abc transporter transmembrane region domain-containing protein</fullName>
    </submittedName>
</protein>
<dbReference type="RefSeq" id="XP_067917806.1">
    <property type="nucleotide sequence ID" value="XM_068070216.1"/>
</dbReference>
<dbReference type="SUPFAM" id="SSF90123">
    <property type="entry name" value="ABC transporter transmembrane region"/>
    <property type="match status" value="1"/>
</dbReference>
<dbReference type="AlphaFoldDB" id="A0A2C6KI55"/>
<dbReference type="InterPro" id="IPR039421">
    <property type="entry name" value="Type_1_exporter"/>
</dbReference>
<evidence type="ECO:0000256" key="4">
    <source>
        <dbReference type="ARBA" id="ARBA00023136"/>
    </source>
</evidence>
<dbReference type="InterPro" id="IPR036640">
    <property type="entry name" value="ABC1_TM_sf"/>
</dbReference>
<dbReference type="OrthoDB" id="333517at2759"/>
<keyword evidence="2 6" id="KW-0812">Transmembrane</keyword>
<dbReference type="PANTHER" id="PTHR43394">
    <property type="entry name" value="ATP-DEPENDENT PERMEASE MDL1, MITOCHONDRIAL"/>
    <property type="match status" value="1"/>
</dbReference>
<evidence type="ECO:0000256" key="3">
    <source>
        <dbReference type="ARBA" id="ARBA00022989"/>
    </source>
</evidence>
<evidence type="ECO:0000259" key="7">
    <source>
        <dbReference type="PROSITE" id="PS50929"/>
    </source>
</evidence>
<proteinExistence type="predicted"/>
<feature type="transmembrane region" description="Helical" evidence="6">
    <location>
        <begin position="522"/>
        <end position="542"/>
    </location>
</feature>
<dbReference type="Proteomes" id="UP000221165">
    <property type="component" value="Unassembled WGS sequence"/>
</dbReference>
<feature type="compositionally biased region" description="Polar residues" evidence="5">
    <location>
        <begin position="807"/>
        <end position="817"/>
    </location>
</feature>
<feature type="region of interest" description="Disordered" evidence="5">
    <location>
        <begin position="807"/>
        <end position="843"/>
    </location>
</feature>
<evidence type="ECO:0000313" key="9">
    <source>
        <dbReference type="Proteomes" id="UP000221165"/>
    </source>
</evidence>
<evidence type="ECO:0000256" key="1">
    <source>
        <dbReference type="ARBA" id="ARBA00004141"/>
    </source>
</evidence>
<dbReference type="Pfam" id="PF00664">
    <property type="entry name" value="ABC_membrane"/>
    <property type="match status" value="1"/>
</dbReference>
<feature type="compositionally biased region" description="Low complexity" evidence="5">
    <location>
        <begin position="203"/>
        <end position="217"/>
    </location>
</feature>
<comment type="caution">
    <text evidence="8">The sequence shown here is derived from an EMBL/GenBank/DDBJ whole genome shotgun (WGS) entry which is preliminary data.</text>
</comment>
<dbReference type="InterPro" id="IPR011527">
    <property type="entry name" value="ABC1_TM_dom"/>
</dbReference>
<keyword evidence="9" id="KW-1185">Reference proteome</keyword>
<feature type="compositionally biased region" description="Low complexity" evidence="5">
    <location>
        <begin position="325"/>
        <end position="348"/>
    </location>
</feature>
<dbReference type="GeneID" id="94433427"/>
<feature type="compositionally biased region" description="Low complexity" evidence="5">
    <location>
        <begin position="234"/>
        <end position="252"/>
    </location>
</feature>
<evidence type="ECO:0000256" key="5">
    <source>
        <dbReference type="SAM" id="MobiDB-lite"/>
    </source>
</evidence>
<gene>
    <name evidence="8" type="ORF">CSUI_010111</name>
</gene>
<evidence type="ECO:0000256" key="6">
    <source>
        <dbReference type="SAM" id="Phobius"/>
    </source>
</evidence>
<dbReference type="EMBL" id="MIGC01006678">
    <property type="protein sequence ID" value="PHJ16074.1"/>
    <property type="molecule type" value="Genomic_DNA"/>
</dbReference>
<reference evidence="8 9" key="1">
    <citation type="journal article" date="2017" name="Int. J. Parasitol.">
        <title>The genome of the protozoan parasite Cystoisospora suis and a reverse vaccinology approach to identify vaccine candidates.</title>
        <authorList>
            <person name="Palmieri N."/>
            <person name="Shrestha A."/>
            <person name="Ruttkowski B."/>
            <person name="Beck T."/>
            <person name="Vogl C."/>
            <person name="Tomley F."/>
            <person name="Blake D.P."/>
            <person name="Joachim A."/>
        </authorList>
    </citation>
    <scope>NUCLEOTIDE SEQUENCE [LARGE SCALE GENOMIC DNA]</scope>
    <source>
        <strain evidence="8 9">Wien I</strain>
    </source>
</reference>
<keyword evidence="4 6" id="KW-0472">Membrane</keyword>
<dbReference type="VEuPathDB" id="ToxoDB:CSUI_010111"/>
<feature type="compositionally biased region" description="Acidic residues" evidence="5">
    <location>
        <begin position="831"/>
        <end position="840"/>
    </location>
</feature>
<feature type="region of interest" description="Disordered" evidence="5">
    <location>
        <begin position="203"/>
        <end position="252"/>
    </location>
</feature>
<evidence type="ECO:0000256" key="2">
    <source>
        <dbReference type="ARBA" id="ARBA00022692"/>
    </source>
</evidence>
<dbReference type="GO" id="GO:0015421">
    <property type="term" value="F:ABC-type oligopeptide transporter activity"/>
    <property type="evidence" value="ECO:0007669"/>
    <property type="project" value="TreeGrafter"/>
</dbReference>
<organism evidence="8 9">
    <name type="scientific">Cystoisospora suis</name>
    <dbReference type="NCBI Taxonomy" id="483139"/>
    <lineage>
        <taxon>Eukaryota</taxon>
        <taxon>Sar</taxon>
        <taxon>Alveolata</taxon>
        <taxon>Apicomplexa</taxon>
        <taxon>Conoidasida</taxon>
        <taxon>Coccidia</taxon>
        <taxon>Eucoccidiorida</taxon>
        <taxon>Eimeriorina</taxon>
        <taxon>Sarcocystidae</taxon>
        <taxon>Cystoisospora</taxon>
    </lineage>
</organism>
<feature type="compositionally biased region" description="Basic and acidic residues" evidence="5">
    <location>
        <begin position="747"/>
        <end position="758"/>
    </location>
</feature>
<dbReference type="PROSITE" id="PS50929">
    <property type="entry name" value="ABC_TM1F"/>
    <property type="match status" value="1"/>
</dbReference>
<feature type="non-terminal residue" evidence="8">
    <location>
        <position position="881"/>
    </location>
</feature>
<feature type="compositionally biased region" description="Pro residues" evidence="5">
    <location>
        <begin position="218"/>
        <end position="233"/>
    </location>
</feature>
<comment type="subcellular location">
    <subcellularLocation>
        <location evidence="1">Membrane</location>
        <topology evidence="1">Multi-pass membrane protein</topology>
    </subcellularLocation>
</comment>
<dbReference type="Gene3D" id="1.20.1560.10">
    <property type="entry name" value="ABC transporter type 1, transmembrane domain"/>
    <property type="match status" value="2"/>
</dbReference>
<feature type="domain" description="ABC transmembrane type-1" evidence="7">
    <location>
        <begin position="270"/>
        <end position="666"/>
    </location>
</feature>
<keyword evidence="3 6" id="KW-1133">Transmembrane helix</keyword>